<evidence type="ECO:0008006" key="3">
    <source>
        <dbReference type="Google" id="ProtNLM"/>
    </source>
</evidence>
<protein>
    <recommendedName>
        <fullName evidence="3">Cupin domain-containing protein</fullName>
    </recommendedName>
</protein>
<evidence type="ECO:0000313" key="1">
    <source>
        <dbReference type="EMBL" id="CAE6900492.1"/>
    </source>
</evidence>
<reference evidence="1" key="1">
    <citation type="submission" date="2021-02" db="EMBL/GenBank/DDBJ databases">
        <authorList>
            <person name="Vanwijnsberghe S."/>
        </authorList>
    </citation>
    <scope>NUCLEOTIDE SEQUENCE</scope>
    <source>
        <strain evidence="1">R-70211</strain>
    </source>
</reference>
<name>A0A9N8QVX0_9BURK</name>
<dbReference type="SUPFAM" id="SSF51182">
    <property type="entry name" value="RmlC-like cupins"/>
    <property type="match status" value="1"/>
</dbReference>
<accession>A0A9N8QVX0</accession>
<dbReference type="AlphaFoldDB" id="A0A9N8QVX0"/>
<gene>
    <name evidence="1" type="ORF">R70211_03266</name>
</gene>
<comment type="caution">
    <text evidence="1">The sequence shown here is derived from an EMBL/GenBank/DDBJ whole genome shotgun (WGS) entry which is preliminary data.</text>
</comment>
<organism evidence="1 2">
    <name type="scientific">Paraburkholderia domus</name>
    <dbReference type="NCBI Taxonomy" id="2793075"/>
    <lineage>
        <taxon>Bacteria</taxon>
        <taxon>Pseudomonadati</taxon>
        <taxon>Pseudomonadota</taxon>
        <taxon>Betaproteobacteria</taxon>
        <taxon>Burkholderiales</taxon>
        <taxon>Burkholderiaceae</taxon>
        <taxon>Paraburkholderia</taxon>
    </lineage>
</organism>
<dbReference type="EMBL" id="CAJNAS010000008">
    <property type="protein sequence ID" value="CAE6900492.1"/>
    <property type="molecule type" value="Genomic_DNA"/>
</dbReference>
<dbReference type="InterPro" id="IPR014710">
    <property type="entry name" value="RmlC-like_jellyroll"/>
</dbReference>
<dbReference type="Proteomes" id="UP000675121">
    <property type="component" value="Unassembled WGS sequence"/>
</dbReference>
<evidence type="ECO:0000313" key="2">
    <source>
        <dbReference type="Proteomes" id="UP000675121"/>
    </source>
</evidence>
<proteinExistence type="predicted"/>
<keyword evidence="2" id="KW-1185">Reference proteome</keyword>
<sequence>MRPLNVAGLSRCGAWTPRVGGDLHDFLMKLAKGSGTFNWHHHRHEDELFFVVTGVLRMGLHLTAGDAEIEVGSRRTSIDNK</sequence>
<dbReference type="Gene3D" id="2.60.120.10">
    <property type="entry name" value="Jelly Rolls"/>
    <property type="match status" value="1"/>
</dbReference>
<dbReference type="InterPro" id="IPR011051">
    <property type="entry name" value="RmlC_Cupin_sf"/>
</dbReference>